<sequence>MQKCRKEAASRDGKVALVKWFDSRSVFIASNFVVDGTMDEVQPWDKKQGRFLKVSCLEVVKLYNDAMVGVDLNQLVSLCRTEIRSRKWILRMITHAFDLAVVNSWLEYRLDAKRANLQTKDTLDLLHFKMNVAQCLVSVHKPVAAKLGRPSMSPEPQPHTHRPRVQDARPLLEV</sequence>
<name>A0AAW2AUP7_CULAL</name>
<protein>
    <recommendedName>
        <fullName evidence="2">PiggyBac transposable element-derived protein domain-containing protein</fullName>
    </recommendedName>
</protein>
<evidence type="ECO:0000313" key="3">
    <source>
        <dbReference type="EMBL" id="KAK9976447.1"/>
    </source>
</evidence>
<feature type="domain" description="PiggyBac transposable element-derived protein" evidence="2">
    <location>
        <begin position="11"/>
        <end position="105"/>
    </location>
</feature>
<accession>A0AAW2AUP7</accession>
<dbReference type="Proteomes" id="UP001479290">
    <property type="component" value="Unassembled WGS sequence"/>
</dbReference>
<evidence type="ECO:0000313" key="4">
    <source>
        <dbReference type="Proteomes" id="UP001479290"/>
    </source>
</evidence>
<gene>
    <name evidence="3" type="ORF">ABG768_021652</name>
</gene>
<dbReference type="EMBL" id="JAWDJR010000004">
    <property type="protein sequence ID" value="KAK9976447.1"/>
    <property type="molecule type" value="Genomic_DNA"/>
</dbReference>
<dbReference type="AlphaFoldDB" id="A0AAW2AUP7"/>
<comment type="caution">
    <text evidence="3">The sequence shown here is derived from an EMBL/GenBank/DDBJ whole genome shotgun (WGS) entry which is preliminary data.</text>
</comment>
<keyword evidence="4" id="KW-1185">Reference proteome</keyword>
<proteinExistence type="predicted"/>
<dbReference type="PANTHER" id="PTHR47272">
    <property type="entry name" value="DDE_TNP_1_7 DOMAIN-CONTAINING PROTEIN"/>
    <property type="match status" value="1"/>
</dbReference>
<dbReference type="InterPro" id="IPR029526">
    <property type="entry name" value="PGBD"/>
</dbReference>
<feature type="region of interest" description="Disordered" evidence="1">
    <location>
        <begin position="147"/>
        <end position="174"/>
    </location>
</feature>
<evidence type="ECO:0000256" key="1">
    <source>
        <dbReference type="SAM" id="MobiDB-lite"/>
    </source>
</evidence>
<dbReference type="PANTHER" id="PTHR47272:SF2">
    <property type="entry name" value="PIGGYBAC TRANSPOSABLE ELEMENT-DERIVED PROTEIN 3-LIKE"/>
    <property type="match status" value="1"/>
</dbReference>
<organism evidence="3 4">
    <name type="scientific">Culter alburnus</name>
    <name type="common">Topmouth culter</name>
    <dbReference type="NCBI Taxonomy" id="194366"/>
    <lineage>
        <taxon>Eukaryota</taxon>
        <taxon>Metazoa</taxon>
        <taxon>Chordata</taxon>
        <taxon>Craniata</taxon>
        <taxon>Vertebrata</taxon>
        <taxon>Euteleostomi</taxon>
        <taxon>Actinopterygii</taxon>
        <taxon>Neopterygii</taxon>
        <taxon>Teleostei</taxon>
        <taxon>Ostariophysi</taxon>
        <taxon>Cypriniformes</taxon>
        <taxon>Xenocyprididae</taxon>
        <taxon>Xenocypridinae</taxon>
        <taxon>Culter</taxon>
    </lineage>
</organism>
<feature type="compositionally biased region" description="Basic and acidic residues" evidence="1">
    <location>
        <begin position="164"/>
        <end position="174"/>
    </location>
</feature>
<reference evidence="3 4" key="1">
    <citation type="submission" date="2024-05" db="EMBL/GenBank/DDBJ databases">
        <title>A high-quality chromosomal-level genome assembly of Topmouth culter (Culter alburnus).</title>
        <authorList>
            <person name="Zhao H."/>
        </authorList>
    </citation>
    <scope>NUCLEOTIDE SEQUENCE [LARGE SCALE GENOMIC DNA]</scope>
    <source>
        <strain evidence="3">CATC2023</strain>
        <tissue evidence="3">Muscle</tissue>
    </source>
</reference>
<evidence type="ECO:0000259" key="2">
    <source>
        <dbReference type="Pfam" id="PF13843"/>
    </source>
</evidence>
<dbReference type="Pfam" id="PF13843">
    <property type="entry name" value="DDE_Tnp_1_7"/>
    <property type="match status" value="1"/>
</dbReference>